<dbReference type="EMBL" id="JASCXW010000001">
    <property type="protein sequence ID" value="MDI6451942.1"/>
    <property type="molecule type" value="Genomic_DNA"/>
</dbReference>
<reference evidence="2" key="1">
    <citation type="submission" date="2023-05" db="EMBL/GenBank/DDBJ databases">
        <title>Mariniplasma microaerophilum sp. nov., a novel anaerobic mollicute isolated from terrestrial mud volcano, Taman Peninsula, Russia.</title>
        <authorList>
            <person name="Khomyakova M.A."/>
            <person name="Merkel A.Y."/>
            <person name="Slobodkin A.I."/>
        </authorList>
    </citation>
    <scope>NUCLEOTIDE SEQUENCE</scope>
    <source>
        <strain evidence="2">M4Ah</strain>
    </source>
</reference>
<gene>
    <name evidence="2" type="ORF">QJ521_00065</name>
</gene>
<comment type="caution">
    <text evidence="2">The sequence shown here is derived from an EMBL/GenBank/DDBJ whole genome shotgun (WGS) entry which is preliminary data.</text>
</comment>
<accession>A0AAW6U215</accession>
<organism evidence="2 3">
    <name type="scientific">Peloplasma aerotolerans</name>
    <dbReference type="NCBI Taxonomy" id="3044389"/>
    <lineage>
        <taxon>Bacteria</taxon>
        <taxon>Bacillati</taxon>
        <taxon>Mycoplasmatota</taxon>
        <taxon>Mollicutes</taxon>
        <taxon>Acholeplasmatales</taxon>
        <taxon>Acholeplasmataceae</taxon>
        <taxon>Peloplasma</taxon>
    </lineage>
</organism>
<evidence type="ECO:0000313" key="3">
    <source>
        <dbReference type="Proteomes" id="UP001431532"/>
    </source>
</evidence>
<keyword evidence="1" id="KW-1133">Transmembrane helix</keyword>
<dbReference type="Proteomes" id="UP001431532">
    <property type="component" value="Unassembled WGS sequence"/>
</dbReference>
<evidence type="ECO:0000256" key="1">
    <source>
        <dbReference type="SAM" id="Phobius"/>
    </source>
</evidence>
<feature type="transmembrane region" description="Helical" evidence="1">
    <location>
        <begin position="198"/>
        <end position="217"/>
    </location>
</feature>
<proteinExistence type="predicted"/>
<evidence type="ECO:0000313" key="2">
    <source>
        <dbReference type="EMBL" id="MDI6451942.1"/>
    </source>
</evidence>
<keyword evidence="1" id="KW-0812">Transmembrane</keyword>
<name>A0AAW6U215_9MOLU</name>
<dbReference type="AlphaFoldDB" id="A0AAW6U215"/>
<keyword evidence="1" id="KW-0472">Membrane</keyword>
<dbReference type="RefSeq" id="WP_282838320.1">
    <property type="nucleotide sequence ID" value="NZ_JASCXW010000001.1"/>
</dbReference>
<protein>
    <submittedName>
        <fullName evidence="2">Uncharacterized protein</fullName>
    </submittedName>
</protein>
<keyword evidence="3" id="KW-1185">Reference proteome</keyword>
<sequence length="235" mass="28511">MNTLVKLKYITDINLVINDYKYIIKKIRRINRVLKNNREKFNLIETNETQTLFERFDSKENIVVTNILNKNIKKFSFFEANEYNMTDKFDFIFSKKRYYVYSDYEYFGTFRKGKYIIHDINKNCIFKIRIKKHMSDNSLKLENLINNEYSLKEKNDFIDLYDKTFDDKDEFATIQCDILKEKLYHKISASLWLYDNNYYEISMLLTLGICLLYIDYFKTLDMKIKMIMATAISNN</sequence>